<dbReference type="Gene3D" id="3.40.50.2000">
    <property type="entry name" value="Glycogen Phosphorylase B"/>
    <property type="match status" value="2"/>
</dbReference>
<dbReference type="SUPFAM" id="SSF53756">
    <property type="entry name" value="UDP-Glycosyltransferase/glycogen phosphorylase"/>
    <property type="match status" value="1"/>
</dbReference>
<evidence type="ECO:0000313" key="12">
    <source>
        <dbReference type="Proteomes" id="UP001150538"/>
    </source>
</evidence>
<dbReference type="InterPro" id="IPR013234">
    <property type="entry name" value="PIGA_GPI_anchor_biosynthesis"/>
</dbReference>
<comment type="pathway">
    <text evidence="2">Glycolipid biosynthesis; glycosylphosphatidylinositol-anchor biosynthesis.</text>
</comment>
<evidence type="ECO:0000256" key="8">
    <source>
        <dbReference type="ARBA" id="ARBA00068617"/>
    </source>
</evidence>
<evidence type="ECO:0000256" key="2">
    <source>
        <dbReference type="ARBA" id="ARBA00004687"/>
    </source>
</evidence>
<comment type="caution">
    <text evidence="11">The sequence shown here is derived from an EMBL/GenBank/DDBJ whole genome shotgun (WGS) entry which is preliminary data.</text>
</comment>
<evidence type="ECO:0000259" key="10">
    <source>
        <dbReference type="Pfam" id="PF08288"/>
    </source>
</evidence>
<organism evidence="11 12">
    <name type="scientific">Mycoemilia scoparia</name>
    <dbReference type="NCBI Taxonomy" id="417184"/>
    <lineage>
        <taxon>Eukaryota</taxon>
        <taxon>Fungi</taxon>
        <taxon>Fungi incertae sedis</taxon>
        <taxon>Zoopagomycota</taxon>
        <taxon>Kickxellomycotina</taxon>
        <taxon>Kickxellomycetes</taxon>
        <taxon>Kickxellales</taxon>
        <taxon>Kickxellaceae</taxon>
        <taxon>Mycoemilia</taxon>
    </lineage>
</organism>
<keyword evidence="4" id="KW-0337">GPI-anchor biosynthesis</keyword>
<dbReference type="OrthoDB" id="734129at2759"/>
<feature type="domain" description="Glycosyl transferase family 1" evidence="9">
    <location>
        <begin position="175"/>
        <end position="323"/>
    </location>
</feature>
<dbReference type="EMBL" id="JANBPU010000258">
    <property type="protein sequence ID" value="KAJ1913507.1"/>
    <property type="molecule type" value="Genomic_DNA"/>
</dbReference>
<evidence type="ECO:0000313" key="11">
    <source>
        <dbReference type="EMBL" id="KAJ1913507.1"/>
    </source>
</evidence>
<dbReference type="Proteomes" id="UP001150538">
    <property type="component" value="Unassembled WGS sequence"/>
</dbReference>
<dbReference type="AlphaFoldDB" id="A0A9W7ZX60"/>
<evidence type="ECO:0000256" key="1">
    <source>
        <dbReference type="ARBA" id="ARBA00003265"/>
    </source>
</evidence>
<dbReference type="Pfam" id="PF08288">
    <property type="entry name" value="PIGA"/>
    <property type="match status" value="1"/>
</dbReference>
<accession>A0A9W7ZX60</accession>
<reference evidence="11" key="1">
    <citation type="submission" date="2022-07" db="EMBL/GenBank/DDBJ databases">
        <title>Phylogenomic reconstructions and comparative analyses of Kickxellomycotina fungi.</title>
        <authorList>
            <person name="Reynolds N.K."/>
            <person name="Stajich J.E."/>
            <person name="Barry K."/>
            <person name="Grigoriev I.V."/>
            <person name="Crous P."/>
            <person name="Smith M.E."/>
        </authorList>
    </citation>
    <scope>NUCLEOTIDE SEQUENCE</scope>
    <source>
        <strain evidence="11">NBRC 100468</strain>
    </source>
</reference>
<keyword evidence="5 11" id="KW-0328">Glycosyltransferase</keyword>
<dbReference type="Pfam" id="PF00534">
    <property type="entry name" value="Glycos_transf_1"/>
    <property type="match status" value="1"/>
</dbReference>
<dbReference type="InterPro" id="IPR001296">
    <property type="entry name" value="Glyco_trans_1"/>
</dbReference>
<dbReference type="EC" id="2.4.1.198" evidence="3"/>
<evidence type="ECO:0000256" key="3">
    <source>
        <dbReference type="ARBA" id="ARBA00012420"/>
    </source>
</evidence>
<name>A0A9W7ZX60_9FUNG</name>
<sequence>MGGVEGHLYHNAQCLIRRGHKVIVVTHSYGSRCGIRYLSGGLKVYYIPAPVVYNQASLPTFFSTFHIFRQIFIRERVEIVHGHQALSTFCLEAILHACSMGLKTLFTDHSLFGFADASSILTNKLLKFTLSDVGHVICVSHTSKENTVLRAALDPWNVSAIPNAIVADHFVPDPKAANPDYITIVVVSRLVYRKGIDLLVAAIPRICQKYPNVRFIIGGDGPKRIELEQMREKYQLQDSVELLGSVQHANVRNVLIRGDIFLNTSLTEAFCIAIVEAAACGQLLNVALSTKVGGIPEVLPKHMITFANPEEDDVVAALASAIRKVSNRSLHPKLSPWQMHKDVKEMYSWYNVAERTEKVYYDIVDLPLPPLIERLRKYYGCGLVAGKIFCIIVALDYLLSVLFEWIWPKDSIEIAPNFPYKKYRKV</sequence>
<proteinExistence type="predicted"/>
<feature type="domain" description="PIGA GPI anchor biosynthesis" evidence="10">
    <location>
        <begin position="27"/>
        <end position="116"/>
    </location>
</feature>
<keyword evidence="6 11" id="KW-0808">Transferase</keyword>
<protein>
    <recommendedName>
        <fullName evidence="8">Phosphatidylinositol N-acetylglucosaminyltransferase GPI3 subunit</fullName>
        <ecNumber evidence="3">2.4.1.198</ecNumber>
    </recommendedName>
    <alternativeName>
        <fullName evidence="7">GlcNAc-PI synthesis protein</fullName>
    </alternativeName>
</protein>
<dbReference type="InterPro" id="IPR039507">
    <property type="entry name" value="PIG-A/GPI3"/>
</dbReference>
<dbReference type="GO" id="GO:0000506">
    <property type="term" value="C:glycosylphosphatidylinositol-N-acetylglucosaminyltransferase (GPI-GnT) complex"/>
    <property type="evidence" value="ECO:0007669"/>
    <property type="project" value="InterPro"/>
</dbReference>
<keyword evidence="12" id="KW-1185">Reference proteome</keyword>
<gene>
    <name evidence="11" type="primary">SPT14</name>
    <name evidence="11" type="ORF">H4219_005186</name>
</gene>
<evidence type="ECO:0000256" key="4">
    <source>
        <dbReference type="ARBA" id="ARBA00022502"/>
    </source>
</evidence>
<comment type="function">
    <text evidence="1">Catalytic subunit in the complex catalyzing the transfer of N-acetylglucosamine from UDP-N-acetylglucosamine to phosphatidylinositol, the first step of GPI biosynthesis.</text>
</comment>
<evidence type="ECO:0000259" key="9">
    <source>
        <dbReference type="Pfam" id="PF00534"/>
    </source>
</evidence>
<dbReference type="CDD" id="cd03796">
    <property type="entry name" value="GT4_PIG-A-like"/>
    <property type="match status" value="1"/>
</dbReference>
<evidence type="ECO:0000256" key="5">
    <source>
        <dbReference type="ARBA" id="ARBA00022676"/>
    </source>
</evidence>
<dbReference type="FunFam" id="3.40.50.2000:FF:000026">
    <property type="entry name" value="Phosphatidylinositol N-acetylglucosaminyltransferase subunit A"/>
    <property type="match status" value="1"/>
</dbReference>
<dbReference type="PANTHER" id="PTHR45871">
    <property type="entry name" value="N-ACETYLGLUCOSAMINYL-PHOSPHATIDYLINOSITOL BIOSYNTHETIC PROTEIN"/>
    <property type="match status" value="1"/>
</dbReference>
<dbReference type="GO" id="GO:0017176">
    <property type="term" value="F:phosphatidylinositol N-acetylglucosaminyltransferase activity"/>
    <property type="evidence" value="ECO:0007669"/>
    <property type="project" value="UniProtKB-EC"/>
</dbReference>
<evidence type="ECO:0000256" key="7">
    <source>
        <dbReference type="ARBA" id="ARBA00032160"/>
    </source>
</evidence>
<evidence type="ECO:0000256" key="6">
    <source>
        <dbReference type="ARBA" id="ARBA00022679"/>
    </source>
</evidence>
<dbReference type="PANTHER" id="PTHR45871:SF1">
    <property type="entry name" value="PHOSPHATIDYLINOSITOL N-ACETYLGLUCOSAMINYLTRANSFERASE SUBUNIT A"/>
    <property type="match status" value="1"/>
</dbReference>
<dbReference type="GO" id="GO:0006506">
    <property type="term" value="P:GPI anchor biosynthetic process"/>
    <property type="evidence" value="ECO:0007669"/>
    <property type="project" value="UniProtKB-KW"/>
</dbReference>